<dbReference type="EMBL" id="JAIGNO010000007">
    <property type="protein sequence ID" value="MBX7483229.1"/>
    <property type="molecule type" value="Genomic_DNA"/>
</dbReference>
<reference evidence="3 4" key="1">
    <citation type="submission" date="2021-08" db="EMBL/GenBank/DDBJ databases">
        <title>Comparative Genomics Analysis of the Genus Qipengyuania Reveals Extensive Genetic Diversity and Metabolic Versatility, Including the Description of Fifteen Novel Species.</title>
        <authorList>
            <person name="Liu Y."/>
        </authorList>
    </citation>
    <scope>NUCLEOTIDE SEQUENCE [LARGE SCALE GENOMIC DNA]</scope>
    <source>
        <strain evidence="3 4">6D47A</strain>
    </source>
</reference>
<dbReference type="SUPFAM" id="SSF52540">
    <property type="entry name" value="P-loop containing nucleoside triphosphate hydrolases"/>
    <property type="match status" value="1"/>
</dbReference>
<evidence type="ECO:0000313" key="3">
    <source>
        <dbReference type="EMBL" id="MBX7483229.1"/>
    </source>
</evidence>
<name>A0ABS7JAZ7_9SPHN</name>
<dbReference type="SUPFAM" id="SSF48452">
    <property type="entry name" value="TPR-like"/>
    <property type="match status" value="1"/>
</dbReference>
<dbReference type="Proteomes" id="UP000755104">
    <property type="component" value="Unassembled WGS sequence"/>
</dbReference>
<dbReference type="Pfam" id="PF13469">
    <property type="entry name" value="Sulfotransfer_3"/>
    <property type="match status" value="1"/>
</dbReference>
<feature type="repeat" description="TPR" evidence="2">
    <location>
        <begin position="195"/>
        <end position="228"/>
    </location>
</feature>
<protein>
    <submittedName>
        <fullName evidence="3">Sulfotransferase</fullName>
    </submittedName>
</protein>
<dbReference type="Pfam" id="PF00515">
    <property type="entry name" value="TPR_1"/>
    <property type="match status" value="1"/>
</dbReference>
<organism evidence="3 4">
    <name type="scientific">Qipengyuania qiaonensis</name>
    <dbReference type="NCBI Taxonomy" id="2867240"/>
    <lineage>
        <taxon>Bacteria</taxon>
        <taxon>Pseudomonadati</taxon>
        <taxon>Pseudomonadota</taxon>
        <taxon>Alphaproteobacteria</taxon>
        <taxon>Sphingomonadales</taxon>
        <taxon>Erythrobacteraceae</taxon>
        <taxon>Qipengyuania</taxon>
    </lineage>
</organism>
<evidence type="ECO:0000256" key="2">
    <source>
        <dbReference type="PROSITE-ProRule" id="PRU00339"/>
    </source>
</evidence>
<dbReference type="PROSITE" id="PS50293">
    <property type="entry name" value="TPR_REGION"/>
    <property type="match status" value="2"/>
</dbReference>
<dbReference type="PANTHER" id="PTHR12788:SF10">
    <property type="entry name" value="PROTEIN-TYROSINE SULFOTRANSFERASE"/>
    <property type="match status" value="1"/>
</dbReference>
<dbReference type="InterPro" id="IPR026634">
    <property type="entry name" value="TPST-like"/>
</dbReference>
<dbReference type="SMART" id="SM00028">
    <property type="entry name" value="TPR"/>
    <property type="match status" value="5"/>
</dbReference>
<dbReference type="InterPro" id="IPR027417">
    <property type="entry name" value="P-loop_NTPase"/>
</dbReference>
<feature type="repeat" description="TPR" evidence="2">
    <location>
        <begin position="127"/>
        <end position="160"/>
    </location>
</feature>
<keyword evidence="2" id="KW-0802">TPR repeat</keyword>
<dbReference type="RefSeq" id="WP_221558611.1">
    <property type="nucleotide sequence ID" value="NZ_JAIGNO010000007.1"/>
</dbReference>
<sequence>MAAMTKLRQGDNEGALALIENNAEPLGEEAPWHAIAAMAAQRMEDHSRAIPHLERILTINPRDVATKVNLANAFVSVENHQAALSLARDESDPRLIRVEAFVLQAEGRLAEAAEAYRRCVAADMNDLAAFNNLGNVLAKLGDFDGAITAFERAITLAPADIPIYLNLAEVLREADRREALIKTLSDARAIAPDDVSVLTELGMAYTRVEDFDSAIATLRQAIKLSPHFGPAHIELGLVYESLNRLDDLAELVDSIDIDAAPAEAEFLKAWKARREGRFEDAARHAAAIPETVHSVARFHLIGGIEDRLGNAPAAFAAFEQMNAGSVAGSRAPEGASFREKVGSELERWTADWAQNLPTDRAVEDGLQDPVFLVGFPRSGTTLLDTMLMGIDDLCVLEERPMMASTLKRIGDHDLGDLDMSTIGNLRREYFKEACHFGMADGKWLVDKHPLNMTRVPTIHWLFPNARIILAERHPYDVVLSTFMANFNLNHAMRSFTELEEAARTYDAAFSSWKRATELFAVDWRAVRYERLVENPRTELEPLIEWLGLEWDDRLLDHTETARQRGRVRTASYSQIGEQLYTRAAGRWRRYADQLSPVIPILRPWAEKMNYETE</sequence>
<evidence type="ECO:0000313" key="4">
    <source>
        <dbReference type="Proteomes" id="UP000755104"/>
    </source>
</evidence>
<dbReference type="PROSITE" id="PS50005">
    <property type="entry name" value="TPR"/>
    <property type="match status" value="2"/>
</dbReference>
<proteinExistence type="predicted"/>
<dbReference type="Gene3D" id="1.25.40.10">
    <property type="entry name" value="Tetratricopeptide repeat domain"/>
    <property type="match status" value="1"/>
</dbReference>
<accession>A0ABS7JAZ7</accession>
<keyword evidence="1" id="KW-0808">Transferase</keyword>
<dbReference type="InterPro" id="IPR011990">
    <property type="entry name" value="TPR-like_helical_dom_sf"/>
</dbReference>
<evidence type="ECO:0000256" key="1">
    <source>
        <dbReference type="ARBA" id="ARBA00022679"/>
    </source>
</evidence>
<comment type="caution">
    <text evidence="3">The sequence shown here is derived from an EMBL/GenBank/DDBJ whole genome shotgun (WGS) entry which is preliminary data.</text>
</comment>
<dbReference type="PANTHER" id="PTHR12788">
    <property type="entry name" value="PROTEIN-TYROSINE SULFOTRANSFERASE 2"/>
    <property type="match status" value="1"/>
</dbReference>
<dbReference type="InterPro" id="IPR019734">
    <property type="entry name" value="TPR_rpt"/>
</dbReference>
<dbReference type="Gene3D" id="3.40.50.300">
    <property type="entry name" value="P-loop containing nucleotide triphosphate hydrolases"/>
    <property type="match status" value="1"/>
</dbReference>
<dbReference type="Pfam" id="PF13432">
    <property type="entry name" value="TPR_16"/>
    <property type="match status" value="1"/>
</dbReference>
<gene>
    <name evidence="3" type="ORF">K3174_11875</name>
</gene>
<keyword evidence="4" id="KW-1185">Reference proteome</keyword>